<evidence type="ECO:0000313" key="3">
    <source>
        <dbReference type="EMBL" id="EFX80281.1"/>
    </source>
</evidence>
<dbReference type="GO" id="GO:0003723">
    <property type="term" value="F:RNA binding"/>
    <property type="evidence" value="ECO:0007669"/>
    <property type="project" value="InterPro"/>
</dbReference>
<keyword evidence="4" id="KW-1185">Reference proteome</keyword>
<dbReference type="GO" id="GO:0042803">
    <property type="term" value="F:protein homodimerization activity"/>
    <property type="evidence" value="ECO:0007669"/>
    <property type="project" value="InterPro"/>
</dbReference>
<dbReference type="Proteomes" id="UP000000305">
    <property type="component" value="Unassembled WGS sequence"/>
</dbReference>
<feature type="domain" description="Exuperantia SAM-like" evidence="2">
    <location>
        <begin position="39"/>
        <end position="99"/>
    </location>
</feature>
<protein>
    <recommendedName>
        <fullName evidence="2">Exuperantia SAM-like domain-containing protein</fullName>
    </recommendedName>
</protein>
<gene>
    <name evidence="3" type="ORF">DAPPUDRAFT_318797</name>
</gene>
<sequence length="188" mass="20886">MTNNSELQQTSSSTEETIIEVVIQPPTTEAKVEYDAAPAPRWRAGFLRHMPVESGITYAGLTETFKDKKDDGVVEVIKENIKGKNEADVEEVIKLLNQHHAQPDKPVRRGSGRRAPRTRSLCTATDLEKQQPASKIEPEEKNNDPVKVIMDVIPSTPAVLSEVKKVPLTSTRLKLLTASRPTSLLFFT</sequence>
<dbReference type="HOGENOM" id="CLU_1556843_0_0_1"/>
<dbReference type="PhylomeDB" id="E9GJP8"/>
<dbReference type="GO" id="GO:0045450">
    <property type="term" value="P:bicoid mRNA localization"/>
    <property type="evidence" value="ECO:0007669"/>
    <property type="project" value="InterPro"/>
</dbReference>
<evidence type="ECO:0000259" key="2">
    <source>
        <dbReference type="Pfam" id="PF18609"/>
    </source>
</evidence>
<dbReference type="Pfam" id="PF18609">
    <property type="entry name" value="SAM_Exu"/>
    <property type="match status" value="1"/>
</dbReference>
<reference evidence="3 4" key="1">
    <citation type="journal article" date="2011" name="Science">
        <title>The ecoresponsive genome of Daphnia pulex.</title>
        <authorList>
            <person name="Colbourne J.K."/>
            <person name="Pfrender M.E."/>
            <person name="Gilbert D."/>
            <person name="Thomas W.K."/>
            <person name="Tucker A."/>
            <person name="Oakley T.H."/>
            <person name="Tokishita S."/>
            <person name="Aerts A."/>
            <person name="Arnold G.J."/>
            <person name="Basu M.K."/>
            <person name="Bauer D.J."/>
            <person name="Caceres C.E."/>
            <person name="Carmel L."/>
            <person name="Casola C."/>
            <person name="Choi J.H."/>
            <person name="Detter J.C."/>
            <person name="Dong Q."/>
            <person name="Dusheyko S."/>
            <person name="Eads B.D."/>
            <person name="Frohlich T."/>
            <person name="Geiler-Samerotte K.A."/>
            <person name="Gerlach D."/>
            <person name="Hatcher P."/>
            <person name="Jogdeo S."/>
            <person name="Krijgsveld J."/>
            <person name="Kriventseva E.V."/>
            <person name="Kultz D."/>
            <person name="Laforsch C."/>
            <person name="Lindquist E."/>
            <person name="Lopez J."/>
            <person name="Manak J.R."/>
            <person name="Muller J."/>
            <person name="Pangilinan J."/>
            <person name="Patwardhan R.P."/>
            <person name="Pitluck S."/>
            <person name="Pritham E.J."/>
            <person name="Rechtsteiner A."/>
            <person name="Rho M."/>
            <person name="Rogozin I.B."/>
            <person name="Sakarya O."/>
            <person name="Salamov A."/>
            <person name="Schaack S."/>
            <person name="Shapiro H."/>
            <person name="Shiga Y."/>
            <person name="Skalitzky C."/>
            <person name="Smith Z."/>
            <person name="Souvorov A."/>
            <person name="Sung W."/>
            <person name="Tang Z."/>
            <person name="Tsuchiya D."/>
            <person name="Tu H."/>
            <person name="Vos H."/>
            <person name="Wang M."/>
            <person name="Wolf Y.I."/>
            <person name="Yamagata H."/>
            <person name="Yamada T."/>
            <person name="Ye Y."/>
            <person name="Shaw J.R."/>
            <person name="Andrews J."/>
            <person name="Crease T.J."/>
            <person name="Tang H."/>
            <person name="Lucas S.M."/>
            <person name="Robertson H.M."/>
            <person name="Bork P."/>
            <person name="Koonin E.V."/>
            <person name="Zdobnov E.M."/>
            <person name="Grigoriev I.V."/>
            <person name="Lynch M."/>
            <person name="Boore J.L."/>
        </authorList>
    </citation>
    <scope>NUCLEOTIDE SEQUENCE [LARGE SCALE GENOMIC DNA]</scope>
</reference>
<dbReference type="InterPro" id="IPR040941">
    <property type="entry name" value="SAM_Exu"/>
</dbReference>
<dbReference type="InterPro" id="IPR037998">
    <property type="entry name" value="Exu"/>
</dbReference>
<organism evidence="3 4">
    <name type="scientific">Daphnia pulex</name>
    <name type="common">Water flea</name>
    <dbReference type="NCBI Taxonomy" id="6669"/>
    <lineage>
        <taxon>Eukaryota</taxon>
        <taxon>Metazoa</taxon>
        <taxon>Ecdysozoa</taxon>
        <taxon>Arthropoda</taxon>
        <taxon>Crustacea</taxon>
        <taxon>Branchiopoda</taxon>
        <taxon>Diplostraca</taxon>
        <taxon>Cladocera</taxon>
        <taxon>Anomopoda</taxon>
        <taxon>Daphniidae</taxon>
        <taxon>Daphnia</taxon>
    </lineage>
</organism>
<dbReference type="EMBL" id="GL732548">
    <property type="protein sequence ID" value="EFX80281.1"/>
    <property type="molecule type" value="Genomic_DNA"/>
</dbReference>
<dbReference type="KEGG" id="dpx:DAPPUDRAFT_318797"/>
<dbReference type="PANTHER" id="PTHR12384:SF2">
    <property type="entry name" value="MATERNAL PROTEIN EXUPERANTIA"/>
    <property type="match status" value="1"/>
</dbReference>
<feature type="compositionally biased region" description="Basic residues" evidence="1">
    <location>
        <begin position="108"/>
        <end position="117"/>
    </location>
</feature>
<dbReference type="InParanoid" id="E9GJP8"/>
<feature type="region of interest" description="Disordered" evidence="1">
    <location>
        <begin position="98"/>
        <end position="142"/>
    </location>
</feature>
<dbReference type="PANTHER" id="PTHR12384">
    <property type="entry name" value="MATERNAL PROTEIN EXUPERANTIA"/>
    <property type="match status" value="1"/>
</dbReference>
<evidence type="ECO:0000313" key="4">
    <source>
        <dbReference type="Proteomes" id="UP000000305"/>
    </source>
</evidence>
<accession>E9GJP8</accession>
<evidence type="ECO:0000256" key="1">
    <source>
        <dbReference type="SAM" id="MobiDB-lite"/>
    </source>
</evidence>
<name>E9GJP8_DAPPU</name>
<dbReference type="AlphaFoldDB" id="E9GJP8"/>
<proteinExistence type="predicted"/>